<protein>
    <recommendedName>
        <fullName evidence="3">Phage protein</fullName>
    </recommendedName>
</protein>
<dbReference type="EMBL" id="FRFD01000007">
    <property type="protein sequence ID" value="SHO50136.1"/>
    <property type="molecule type" value="Genomic_DNA"/>
</dbReference>
<evidence type="ECO:0000313" key="1">
    <source>
        <dbReference type="EMBL" id="SHO50136.1"/>
    </source>
</evidence>
<dbReference type="RefSeq" id="WP_073589285.1">
    <property type="nucleotide sequence ID" value="NZ_FRFD01000007.1"/>
</dbReference>
<evidence type="ECO:0000313" key="2">
    <source>
        <dbReference type="Proteomes" id="UP000184612"/>
    </source>
</evidence>
<organism evidence="1 2">
    <name type="scientific">Anaerocolumna xylanovorans DSM 12503</name>
    <dbReference type="NCBI Taxonomy" id="1121345"/>
    <lineage>
        <taxon>Bacteria</taxon>
        <taxon>Bacillati</taxon>
        <taxon>Bacillota</taxon>
        <taxon>Clostridia</taxon>
        <taxon>Lachnospirales</taxon>
        <taxon>Lachnospiraceae</taxon>
        <taxon>Anaerocolumna</taxon>
    </lineage>
</organism>
<gene>
    <name evidence="1" type="ORF">SAMN02745217_02601</name>
</gene>
<dbReference type="STRING" id="1121345.SAMN02745217_02601"/>
<proteinExistence type="predicted"/>
<evidence type="ECO:0008006" key="3">
    <source>
        <dbReference type="Google" id="ProtNLM"/>
    </source>
</evidence>
<dbReference type="AlphaFoldDB" id="A0A1M7YC29"/>
<dbReference type="Proteomes" id="UP000184612">
    <property type="component" value="Unassembled WGS sequence"/>
</dbReference>
<accession>A0A1M7YC29</accession>
<reference evidence="1 2" key="1">
    <citation type="submission" date="2016-12" db="EMBL/GenBank/DDBJ databases">
        <authorList>
            <person name="Song W.-J."/>
            <person name="Kurnit D.M."/>
        </authorList>
    </citation>
    <scope>NUCLEOTIDE SEQUENCE [LARGE SCALE GENOMIC DNA]</scope>
    <source>
        <strain evidence="1 2">DSM 12503</strain>
    </source>
</reference>
<dbReference type="OrthoDB" id="1956472at2"/>
<name>A0A1M7YC29_9FIRM</name>
<sequence>MDIDKFANGNLIKQIREGIKEILNNIADDRTPSKARRCLTIKITFRPNKDRKNIKIFIETKINKAPVRSTEANMFIGQNTNGEPVFYNSEVQIPGQISIEKMEGG</sequence>
<keyword evidence="2" id="KW-1185">Reference proteome</keyword>